<dbReference type="InterPro" id="IPR036388">
    <property type="entry name" value="WH-like_DNA-bd_sf"/>
</dbReference>
<dbReference type="InterPro" id="IPR016032">
    <property type="entry name" value="Sig_transdc_resp-reg_C-effctor"/>
</dbReference>
<dbReference type="InterPro" id="IPR019734">
    <property type="entry name" value="TPR_rpt"/>
</dbReference>
<evidence type="ECO:0000256" key="2">
    <source>
        <dbReference type="ARBA" id="ARBA00023012"/>
    </source>
</evidence>
<dbReference type="InterPro" id="IPR051677">
    <property type="entry name" value="AfsR-DnrI-RedD_regulator"/>
</dbReference>
<dbReference type="SUPFAM" id="SSF52540">
    <property type="entry name" value="P-loop containing nucleoside triphosphate hydrolases"/>
    <property type="match status" value="1"/>
</dbReference>
<dbReference type="PANTHER" id="PTHR35807">
    <property type="entry name" value="TRANSCRIPTIONAL REGULATOR REDD-RELATED"/>
    <property type="match status" value="1"/>
</dbReference>
<evidence type="ECO:0000313" key="9">
    <source>
        <dbReference type="EMBL" id="MBC9711899.1"/>
    </source>
</evidence>
<evidence type="ECO:0000256" key="3">
    <source>
        <dbReference type="ARBA" id="ARBA00023015"/>
    </source>
</evidence>
<dbReference type="PRINTS" id="PR00364">
    <property type="entry name" value="DISEASERSIST"/>
</dbReference>
<proteinExistence type="inferred from homology"/>
<dbReference type="SMART" id="SM00028">
    <property type="entry name" value="TPR"/>
    <property type="match status" value="5"/>
</dbReference>
<gene>
    <name evidence="9" type="ORF">H9Y04_04855</name>
</gene>
<evidence type="ECO:0000256" key="4">
    <source>
        <dbReference type="ARBA" id="ARBA00023125"/>
    </source>
</evidence>
<dbReference type="SMART" id="SM01043">
    <property type="entry name" value="BTAD"/>
    <property type="match status" value="1"/>
</dbReference>
<sequence>MEFQVLGDVEARTGGGAVGLGTARQRRVLAALLMDVGRPVPVEQLVHRVWGESPPRRATDTLYTYVSRLRGLLPGTIDRGPGGYVLTADPATVDVHRFRELLVRARRSEDDARAVELFRQALGLWRGEPFAGADTPWFHTARELLGKELWAARLDCTDLRLRLGEHTALTAELADHSTEHPLDERLAAQYMLALHRCGRQADALAHYRRVRGLLADELGIDPGPELRRLHQSLLSGGTEPGPPAAAPPPDGDSWRVQCQLPLDIKGFAGRVDMIRYLEKDLTAPGAAPVVVSGSPGIGKSALAAHMGHRLRDAFPDGQWYVHLSGNGGRPRDPAEALTGLLLASGQEPSTVPEGVEGLSAALRSRLADRRVLLVLDDAADADQVRPLLPGTSGVAVLVTSRSDLRGLSVSHAARPVPLDVLTPGEARDLLANCLGPQRVSAEPAAAGRLAELCAHVPLALRIVAANLAARPGRPLAAYAAELAGGERLAKLAVTGDRQAAVRQAFDHSYAGLDPDAARLFALLGLHPGADFTTEAAAALLGSPVAAADELLDRLTTAGLLQHTALDRFRFHDLLRLYAAERAAADPGCAQAWQRLGDWYLATTDAATAFDYSGSVQLPRPRAASDRFDDRHQALAWLEAERSNLTAMVLRAAASGPHELAWQLTDQLRLYFYGRRHTADWEATTAAALHAAEEDGEVLAQALVWHSVGVLRQHTGDAEGARTALDRAQEGYRASGFTLGEVSLLTSLAIHQALRGDLRPALECQQKGYELLRALGRPVLLARALNTMGLIHAYLGEFEQAERCTTEAVELLRAVNRPTGTMGPLINRAVARHGLGRYAEALADAEEALRLHASHPHGSSGPAANEIAARIHRDSGRLAAARASAELSLRMAIDLGEPSVQADSLMTLGSIRARDGAPDVGLACLQEALELTHRSGLRHQEAEAHAQLAAVQLALGAASEARHHAEQARDLARARGLRPVERHARGTLARIAGGAG</sequence>
<dbReference type="CDD" id="cd15831">
    <property type="entry name" value="BTAD"/>
    <property type="match status" value="1"/>
</dbReference>
<dbReference type="Pfam" id="PF00486">
    <property type="entry name" value="Trans_reg_C"/>
    <property type="match status" value="1"/>
</dbReference>
<evidence type="ECO:0000256" key="5">
    <source>
        <dbReference type="ARBA" id="ARBA00023163"/>
    </source>
</evidence>
<dbReference type="EMBL" id="JACTVJ010000004">
    <property type="protein sequence ID" value="MBC9711899.1"/>
    <property type="molecule type" value="Genomic_DNA"/>
</dbReference>
<comment type="caution">
    <text evidence="9">The sequence shown here is derived from an EMBL/GenBank/DDBJ whole genome shotgun (WGS) entry which is preliminary data.</text>
</comment>
<dbReference type="SUPFAM" id="SSF46894">
    <property type="entry name" value="C-terminal effector domain of the bipartite response regulators"/>
    <property type="match status" value="1"/>
</dbReference>
<protein>
    <submittedName>
        <fullName evidence="9">Winged helix-turn-helix domain-containing protein</fullName>
    </submittedName>
</protein>
<dbReference type="InterPro" id="IPR011990">
    <property type="entry name" value="TPR-like_helical_dom_sf"/>
</dbReference>
<evidence type="ECO:0000256" key="7">
    <source>
        <dbReference type="SAM" id="MobiDB-lite"/>
    </source>
</evidence>
<dbReference type="Pfam" id="PF00931">
    <property type="entry name" value="NB-ARC"/>
    <property type="match status" value="1"/>
</dbReference>
<evidence type="ECO:0000259" key="8">
    <source>
        <dbReference type="PROSITE" id="PS51755"/>
    </source>
</evidence>
<dbReference type="InterPro" id="IPR027417">
    <property type="entry name" value="P-loop_NTPase"/>
</dbReference>
<dbReference type="Pfam" id="PF03704">
    <property type="entry name" value="BTAD"/>
    <property type="match status" value="1"/>
</dbReference>
<reference evidence="9 10" key="1">
    <citation type="submission" date="2020-08" db="EMBL/GenBank/DDBJ databases">
        <title>Genemic of Streptomyces polyaspartic.</title>
        <authorList>
            <person name="Liu W."/>
        </authorList>
    </citation>
    <scope>NUCLEOTIDE SEQUENCE [LARGE SCALE GENOMIC DNA]</scope>
    <source>
        <strain evidence="9 10">TRM66268-LWL</strain>
    </source>
</reference>
<dbReference type="Gene3D" id="1.25.40.10">
    <property type="entry name" value="Tetratricopeptide repeat domain"/>
    <property type="match status" value="3"/>
</dbReference>
<evidence type="ECO:0000313" key="10">
    <source>
        <dbReference type="Proteomes" id="UP000642284"/>
    </source>
</evidence>
<comment type="similarity">
    <text evidence="1">Belongs to the AfsR/DnrI/RedD regulatory family.</text>
</comment>
<evidence type="ECO:0000256" key="6">
    <source>
        <dbReference type="PROSITE-ProRule" id="PRU01091"/>
    </source>
</evidence>
<feature type="domain" description="OmpR/PhoB-type" evidence="8">
    <location>
        <begin position="1"/>
        <end position="97"/>
    </location>
</feature>
<dbReference type="Gene3D" id="1.10.10.10">
    <property type="entry name" value="Winged helix-like DNA-binding domain superfamily/Winged helix DNA-binding domain"/>
    <property type="match status" value="1"/>
</dbReference>
<keyword evidence="3" id="KW-0805">Transcription regulation</keyword>
<dbReference type="Gene3D" id="3.40.50.300">
    <property type="entry name" value="P-loop containing nucleotide triphosphate hydrolases"/>
    <property type="match status" value="1"/>
</dbReference>
<name>A0ABR7SA71_9ACTN</name>
<dbReference type="SUPFAM" id="SSF48452">
    <property type="entry name" value="TPR-like"/>
    <property type="match status" value="3"/>
</dbReference>
<feature type="compositionally biased region" description="Pro residues" evidence="7">
    <location>
        <begin position="240"/>
        <end position="250"/>
    </location>
</feature>
<evidence type="ECO:0000256" key="1">
    <source>
        <dbReference type="ARBA" id="ARBA00005820"/>
    </source>
</evidence>
<organism evidence="9 10">
    <name type="scientific">Streptomyces polyasparticus</name>
    <dbReference type="NCBI Taxonomy" id="2767826"/>
    <lineage>
        <taxon>Bacteria</taxon>
        <taxon>Bacillati</taxon>
        <taxon>Actinomycetota</taxon>
        <taxon>Actinomycetes</taxon>
        <taxon>Kitasatosporales</taxon>
        <taxon>Streptomycetaceae</taxon>
        <taxon>Streptomyces</taxon>
    </lineage>
</organism>
<dbReference type="RefSeq" id="WP_187812409.1">
    <property type="nucleotide sequence ID" value="NZ_JACTVJ010000004.1"/>
</dbReference>
<dbReference type="InterPro" id="IPR005158">
    <property type="entry name" value="BTAD"/>
</dbReference>
<dbReference type="Proteomes" id="UP000642284">
    <property type="component" value="Unassembled WGS sequence"/>
</dbReference>
<accession>A0ABR7SA71</accession>
<keyword evidence="2" id="KW-0902">Two-component regulatory system</keyword>
<dbReference type="InterPro" id="IPR001867">
    <property type="entry name" value="OmpR/PhoB-type_DNA-bd"/>
</dbReference>
<dbReference type="SMART" id="SM00862">
    <property type="entry name" value="Trans_reg_C"/>
    <property type="match status" value="1"/>
</dbReference>
<feature type="DNA-binding region" description="OmpR/PhoB-type" evidence="6">
    <location>
        <begin position="1"/>
        <end position="97"/>
    </location>
</feature>
<feature type="region of interest" description="Disordered" evidence="7">
    <location>
        <begin position="233"/>
        <end position="252"/>
    </location>
</feature>
<keyword evidence="5" id="KW-0804">Transcription</keyword>
<keyword evidence="10" id="KW-1185">Reference proteome</keyword>
<dbReference type="PROSITE" id="PS51755">
    <property type="entry name" value="OMPR_PHOB"/>
    <property type="match status" value="1"/>
</dbReference>
<dbReference type="PANTHER" id="PTHR35807:SF1">
    <property type="entry name" value="TRANSCRIPTIONAL REGULATOR REDD"/>
    <property type="match status" value="1"/>
</dbReference>
<dbReference type="InterPro" id="IPR002182">
    <property type="entry name" value="NB-ARC"/>
</dbReference>
<keyword evidence="4 6" id="KW-0238">DNA-binding</keyword>